<dbReference type="Gene3D" id="2.120.10.30">
    <property type="entry name" value="TolB, C-terminal domain"/>
    <property type="match status" value="2"/>
</dbReference>
<sequence>MHYPSRLLSYWIPTDIVISSVDKHIFFANMSFNRVLHLSYEAIYISTFSLPMDQSKVYSPIKLEVGVDGYLYVTTGANRSFALIYKYRTTDDQLIKNISLSFYVPAALTISPIDGNIYVATIDIDDTAVYILNSNGQPTALTMDKTAERFLPFPPCVNLNIFIADMATNCIVVLMPNGSLIRTYTNSLYSPQGLTFSDDGNLLLSESLDNQIVLFDITTAKILQVYSSSDPLLASPSLVAVLSSRDIYVNSLTNNGAYSIIKKLTMTNSSANVTQIIDPKPHFGFPVVSTLNNNDSRDPAIRCPNGISIDLQGNLYVADSGNSRVIKLLVNATIIENYKMTPPLQFPYDVKVRNDKSCLYI</sequence>
<dbReference type="GO" id="GO:0061630">
    <property type="term" value="F:ubiquitin protein ligase activity"/>
    <property type="evidence" value="ECO:0007669"/>
    <property type="project" value="TreeGrafter"/>
</dbReference>
<dbReference type="EMBL" id="CAJOBQ010001112">
    <property type="protein sequence ID" value="CAF4456668.1"/>
    <property type="molecule type" value="Genomic_DNA"/>
</dbReference>
<keyword evidence="1" id="KW-0677">Repeat</keyword>
<dbReference type="EMBL" id="CAJNYU010004272">
    <property type="protein sequence ID" value="CAF3738484.1"/>
    <property type="molecule type" value="Genomic_DNA"/>
</dbReference>
<dbReference type="SUPFAM" id="SSF101898">
    <property type="entry name" value="NHL repeat"/>
    <property type="match status" value="1"/>
</dbReference>
<proteinExistence type="predicted"/>
<dbReference type="Pfam" id="PF01436">
    <property type="entry name" value="NHL"/>
    <property type="match status" value="1"/>
</dbReference>
<evidence type="ECO:0008006" key="5">
    <source>
        <dbReference type="Google" id="ProtNLM"/>
    </source>
</evidence>
<dbReference type="GO" id="GO:0000209">
    <property type="term" value="P:protein polyubiquitination"/>
    <property type="evidence" value="ECO:0007669"/>
    <property type="project" value="TreeGrafter"/>
</dbReference>
<organism evidence="3 4">
    <name type="scientific">Rotaria socialis</name>
    <dbReference type="NCBI Taxonomy" id="392032"/>
    <lineage>
        <taxon>Eukaryota</taxon>
        <taxon>Metazoa</taxon>
        <taxon>Spiralia</taxon>
        <taxon>Gnathifera</taxon>
        <taxon>Rotifera</taxon>
        <taxon>Eurotatoria</taxon>
        <taxon>Bdelloidea</taxon>
        <taxon>Philodinida</taxon>
        <taxon>Philodinidae</taxon>
        <taxon>Rotaria</taxon>
    </lineage>
</organism>
<evidence type="ECO:0000256" key="1">
    <source>
        <dbReference type="ARBA" id="ARBA00022737"/>
    </source>
</evidence>
<dbReference type="GO" id="GO:0008270">
    <property type="term" value="F:zinc ion binding"/>
    <property type="evidence" value="ECO:0007669"/>
    <property type="project" value="UniProtKB-KW"/>
</dbReference>
<reference evidence="3" key="1">
    <citation type="submission" date="2021-02" db="EMBL/GenBank/DDBJ databases">
        <authorList>
            <person name="Nowell W R."/>
        </authorList>
    </citation>
    <scope>NUCLEOTIDE SEQUENCE</scope>
</reference>
<dbReference type="InterPro" id="IPR011042">
    <property type="entry name" value="6-blade_b-propeller_TolB-like"/>
</dbReference>
<dbReference type="AlphaFoldDB" id="A0A820ST22"/>
<dbReference type="Proteomes" id="UP000663862">
    <property type="component" value="Unassembled WGS sequence"/>
</dbReference>
<comment type="caution">
    <text evidence="3">The sequence shown here is derived from an EMBL/GenBank/DDBJ whole genome shotgun (WGS) entry which is preliminary data.</text>
</comment>
<evidence type="ECO:0000313" key="3">
    <source>
        <dbReference type="EMBL" id="CAF4456668.1"/>
    </source>
</evidence>
<dbReference type="PANTHER" id="PTHR24104:SF25">
    <property type="entry name" value="PROTEIN LIN-41"/>
    <property type="match status" value="1"/>
</dbReference>
<dbReference type="GO" id="GO:0043161">
    <property type="term" value="P:proteasome-mediated ubiquitin-dependent protein catabolic process"/>
    <property type="evidence" value="ECO:0007669"/>
    <property type="project" value="TreeGrafter"/>
</dbReference>
<evidence type="ECO:0000313" key="4">
    <source>
        <dbReference type="Proteomes" id="UP000663862"/>
    </source>
</evidence>
<gene>
    <name evidence="2" type="ORF">FME351_LOCUS30119</name>
    <name evidence="3" type="ORF">TSG867_LOCUS17438</name>
</gene>
<dbReference type="PANTHER" id="PTHR24104">
    <property type="entry name" value="E3 UBIQUITIN-PROTEIN LIGASE NHLRC1-RELATED"/>
    <property type="match status" value="1"/>
</dbReference>
<protein>
    <recommendedName>
        <fullName evidence="5">NHL repeat-containing protein</fullName>
    </recommendedName>
</protein>
<dbReference type="InterPro" id="IPR050952">
    <property type="entry name" value="TRIM-NHL_E3_ligases"/>
</dbReference>
<dbReference type="Proteomes" id="UP000663869">
    <property type="component" value="Unassembled WGS sequence"/>
</dbReference>
<name>A0A820ST22_9BILA</name>
<dbReference type="CDD" id="cd05819">
    <property type="entry name" value="NHL"/>
    <property type="match status" value="1"/>
</dbReference>
<accession>A0A820ST22</accession>
<dbReference type="InterPro" id="IPR001258">
    <property type="entry name" value="NHL_repeat"/>
</dbReference>
<evidence type="ECO:0000313" key="2">
    <source>
        <dbReference type="EMBL" id="CAF3738484.1"/>
    </source>
</evidence>